<dbReference type="PROSITE" id="PS52016">
    <property type="entry name" value="TONB_DEPENDENT_REC_3"/>
    <property type="match status" value="1"/>
</dbReference>
<dbReference type="EMBL" id="BNCF01000005">
    <property type="protein sequence ID" value="GHE31415.1"/>
    <property type="molecule type" value="Genomic_DNA"/>
</dbReference>
<keyword evidence="6" id="KW-0406">Ion transport</keyword>
<evidence type="ECO:0000256" key="5">
    <source>
        <dbReference type="ARBA" id="ARBA00022729"/>
    </source>
</evidence>
<feature type="signal peptide" evidence="13">
    <location>
        <begin position="1"/>
        <end position="21"/>
    </location>
</feature>
<keyword evidence="5 13" id="KW-0732">Signal</keyword>
<comment type="subcellular location">
    <subcellularLocation>
        <location evidence="1 11">Cell outer membrane</location>
        <topology evidence="1 11">Multi-pass membrane protein</topology>
    </subcellularLocation>
</comment>
<evidence type="ECO:0000256" key="2">
    <source>
        <dbReference type="ARBA" id="ARBA00022448"/>
    </source>
</evidence>
<dbReference type="GO" id="GO:0006811">
    <property type="term" value="P:monoatomic ion transport"/>
    <property type="evidence" value="ECO:0007669"/>
    <property type="project" value="UniProtKB-KW"/>
</dbReference>
<dbReference type="PANTHER" id="PTHR30069:SF53">
    <property type="entry name" value="COLICIN I RECEPTOR-RELATED"/>
    <property type="match status" value="1"/>
</dbReference>
<dbReference type="GO" id="GO:0015420">
    <property type="term" value="F:ABC-type vitamin B12 transporter activity"/>
    <property type="evidence" value="ECO:0007669"/>
    <property type="project" value="InterPro"/>
</dbReference>
<keyword evidence="4 11" id="KW-0812">Transmembrane</keyword>
<dbReference type="OrthoDB" id="9764669at2"/>
<evidence type="ECO:0000256" key="3">
    <source>
        <dbReference type="ARBA" id="ARBA00022452"/>
    </source>
</evidence>
<dbReference type="Gene3D" id="2.40.170.20">
    <property type="entry name" value="TonB-dependent receptor, beta-barrel domain"/>
    <property type="match status" value="1"/>
</dbReference>
<reference evidence="16" key="1">
    <citation type="journal article" date="2014" name="Int. J. Syst. Evol. Microbiol.">
        <title>Complete genome sequence of Corynebacterium casei LMG S-19264T (=DSM 44701T), isolated from a smear-ripened cheese.</title>
        <authorList>
            <consortium name="US DOE Joint Genome Institute (JGI-PGF)"/>
            <person name="Walter F."/>
            <person name="Albersmeier A."/>
            <person name="Kalinowski J."/>
            <person name="Ruckert C."/>
        </authorList>
    </citation>
    <scope>NUCLEOTIDE SEQUENCE</scope>
    <source>
        <strain evidence="16">KCTC 32020</strain>
    </source>
</reference>
<reference evidence="16" key="2">
    <citation type="submission" date="2020-09" db="EMBL/GenBank/DDBJ databases">
        <authorList>
            <person name="Sun Q."/>
            <person name="Kim S."/>
        </authorList>
    </citation>
    <scope>NUCLEOTIDE SEQUENCE</scope>
    <source>
        <strain evidence="16">KCTC 32020</strain>
    </source>
</reference>
<evidence type="ECO:0000256" key="9">
    <source>
        <dbReference type="ARBA" id="ARBA00023136"/>
    </source>
</evidence>
<keyword evidence="17" id="KW-1185">Reference proteome</keyword>
<dbReference type="InterPro" id="IPR012910">
    <property type="entry name" value="Plug_dom"/>
</dbReference>
<gene>
    <name evidence="16" type="primary">btuB</name>
    <name evidence="16" type="ORF">GCM10007167_11730</name>
</gene>
<dbReference type="InterPro" id="IPR000531">
    <property type="entry name" value="Beta-barrel_TonB"/>
</dbReference>
<keyword evidence="7 12" id="KW-0798">TonB box</keyword>
<dbReference type="InterPro" id="IPR036942">
    <property type="entry name" value="Beta-barrel_TonB_sf"/>
</dbReference>
<comment type="similarity">
    <text evidence="11 12">Belongs to the TonB-dependent receptor family.</text>
</comment>
<keyword evidence="3 11" id="KW-1134">Transmembrane beta strand</keyword>
<evidence type="ECO:0000256" key="11">
    <source>
        <dbReference type="PROSITE-ProRule" id="PRU01360"/>
    </source>
</evidence>
<evidence type="ECO:0000256" key="12">
    <source>
        <dbReference type="RuleBase" id="RU003357"/>
    </source>
</evidence>
<dbReference type="Pfam" id="PF07715">
    <property type="entry name" value="Plug"/>
    <property type="match status" value="1"/>
</dbReference>
<evidence type="ECO:0000256" key="13">
    <source>
        <dbReference type="SAM" id="SignalP"/>
    </source>
</evidence>
<dbReference type="SUPFAM" id="SSF56935">
    <property type="entry name" value="Porins"/>
    <property type="match status" value="1"/>
</dbReference>
<feature type="domain" description="TonB-dependent receptor plug" evidence="15">
    <location>
        <begin position="42"/>
        <end position="148"/>
    </location>
</feature>
<dbReference type="Gene3D" id="2.170.130.10">
    <property type="entry name" value="TonB-dependent receptor, plug domain"/>
    <property type="match status" value="1"/>
</dbReference>
<dbReference type="GO" id="GO:0009279">
    <property type="term" value="C:cell outer membrane"/>
    <property type="evidence" value="ECO:0007669"/>
    <property type="project" value="UniProtKB-SubCell"/>
</dbReference>
<dbReference type="AlphaFoldDB" id="A0A919DA58"/>
<keyword evidence="9 11" id="KW-0472">Membrane</keyword>
<feature type="chain" id="PRO_5036719968" evidence="13">
    <location>
        <begin position="22"/>
        <end position="613"/>
    </location>
</feature>
<keyword evidence="16" id="KW-0675">Receptor</keyword>
<evidence type="ECO:0000256" key="1">
    <source>
        <dbReference type="ARBA" id="ARBA00004571"/>
    </source>
</evidence>
<evidence type="ECO:0000313" key="16">
    <source>
        <dbReference type="EMBL" id="GHE31415.1"/>
    </source>
</evidence>
<dbReference type="RefSeq" id="WP_146473140.1">
    <property type="nucleotide sequence ID" value="NZ_BNCF01000005.1"/>
</dbReference>
<protein>
    <submittedName>
        <fullName evidence="16">TonB-dependent vitamin B12 receptor</fullName>
    </submittedName>
</protein>
<organism evidence="16 17">
    <name type="scientific">Vulcaniibacterium thermophilum</name>
    <dbReference type="NCBI Taxonomy" id="1169913"/>
    <lineage>
        <taxon>Bacteria</taxon>
        <taxon>Pseudomonadati</taxon>
        <taxon>Pseudomonadota</taxon>
        <taxon>Gammaproteobacteria</taxon>
        <taxon>Lysobacterales</taxon>
        <taxon>Lysobacteraceae</taxon>
        <taxon>Vulcaniibacterium</taxon>
    </lineage>
</organism>
<dbReference type="CDD" id="cd01347">
    <property type="entry name" value="ligand_gated_channel"/>
    <property type="match status" value="1"/>
</dbReference>
<evidence type="ECO:0000256" key="8">
    <source>
        <dbReference type="ARBA" id="ARBA00023114"/>
    </source>
</evidence>
<keyword evidence="10 11" id="KW-0998">Cell outer membrane</keyword>
<dbReference type="Pfam" id="PF00593">
    <property type="entry name" value="TonB_dep_Rec_b-barrel"/>
    <property type="match status" value="1"/>
</dbReference>
<dbReference type="InterPro" id="IPR039426">
    <property type="entry name" value="TonB-dep_rcpt-like"/>
</dbReference>
<evidence type="ECO:0000256" key="10">
    <source>
        <dbReference type="ARBA" id="ARBA00023237"/>
    </source>
</evidence>
<sequence>MPIRPLALAIASLLAVPAVHAQDDATDLDHIVVTATRTPLSVDETLAAVEVITREDIERAQPHSLPDLLRGRAGISLSNQGGAGKLTTLFMRGAESDHVLVLVDGVRVGSATSGLVSFQDIPVDAIERVEIVRGPRSSLYGADAVGGVIQIFTRRAAREGLHGRGHAGAGSHGHREAGIGLTGGSGRAWFAFDARHARTDGIDACRGIGAPVFAGCFTTEPDRDGYRNRSLSARVGLKPGDAWQIDAHALRAEGENEYDGSFVNYSETVQQVFGAKASWMPSERARLQLIAGRNDDESDNFHDDADRGDFATGRTTVALQGDVTLRRGVLLSAGIDWQREEVESSTHYVRRERDNTAVFVQAQGELGAHSLQASLRHDDNAQFGGATTGNAAWGIGFARGWRAYASYGTAFKAPTFNELYYPFASNPELDPERSRSAELGVAWRGERASVRLDAFETRVRDLIAFDIVSFMPANVDRARLRGLELGGDARWSDWSVQGSLSLLDPENRSAAAAGRDLPRRARRSARIELDRAFGRLSLGVTGVAEGERYDDIANTRRIGGYATFDLRAEYAFANDWRVQLRLANAFDRGYETVAYYNQPGREWFVTVRYAPAR</sequence>
<dbReference type="GO" id="GO:0046930">
    <property type="term" value="C:pore complex"/>
    <property type="evidence" value="ECO:0007669"/>
    <property type="project" value="UniProtKB-KW"/>
</dbReference>
<evidence type="ECO:0000256" key="7">
    <source>
        <dbReference type="ARBA" id="ARBA00023077"/>
    </source>
</evidence>
<accession>A0A919DA58</accession>
<dbReference type="NCBIfam" id="TIGR01779">
    <property type="entry name" value="TonB-B12"/>
    <property type="match status" value="1"/>
</dbReference>
<dbReference type="Proteomes" id="UP000636453">
    <property type="component" value="Unassembled WGS sequence"/>
</dbReference>
<comment type="caution">
    <text evidence="16">The sequence shown here is derived from an EMBL/GenBank/DDBJ whole genome shotgun (WGS) entry which is preliminary data.</text>
</comment>
<evidence type="ECO:0000256" key="6">
    <source>
        <dbReference type="ARBA" id="ARBA00023065"/>
    </source>
</evidence>
<name>A0A919DA58_9GAMM</name>
<dbReference type="GO" id="GO:0015288">
    <property type="term" value="F:porin activity"/>
    <property type="evidence" value="ECO:0007669"/>
    <property type="project" value="UniProtKB-KW"/>
</dbReference>
<evidence type="ECO:0000313" key="17">
    <source>
        <dbReference type="Proteomes" id="UP000636453"/>
    </source>
</evidence>
<evidence type="ECO:0000256" key="4">
    <source>
        <dbReference type="ARBA" id="ARBA00022692"/>
    </source>
</evidence>
<dbReference type="InterPro" id="IPR037066">
    <property type="entry name" value="Plug_dom_sf"/>
</dbReference>
<dbReference type="PANTHER" id="PTHR30069">
    <property type="entry name" value="TONB-DEPENDENT OUTER MEMBRANE RECEPTOR"/>
    <property type="match status" value="1"/>
</dbReference>
<proteinExistence type="inferred from homology"/>
<dbReference type="InterPro" id="IPR010101">
    <property type="entry name" value="B12_transptr_BtuB"/>
</dbReference>
<keyword evidence="8" id="KW-0626">Porin</keyword>
<evidence type="ECO:0000259" key="14">
    <source>
        <dbReference type="Pfam" id="PF00593"/>
    </source>
</evidence>
<evidence type="ECO:0000259" key="15">
    <source>
        <dbReference type="Pfam" id="PF07715"/>
    </source>
</evidence>
<keyword evidence="2 11" id="KW-0813">Transport</keyword>
<feature type="domain" description="TonB-dependent receptor-like beta-barrel" evidence="14">
    <location>
        <begin position="219"/>
        <end position="584"/>
    </location>
</feature>